<comment type="caution">
    <text evidence="1">The sequence shown here is derived from an EMBL/GenBank/DDBJ whole genome shotgun (WGS) entry which is preliminary data.</text>
</comment>
<evidence type="ECO:0000313" key="1">
    <source>
        <dbReference type="EMBL" id="GAA2131719.1"/>
    </source>
</evidence>
<reference evidence="1 2" key="1">
    <citation type="journal article" date="2019" name="Int. J. Syst. Evol. Microbiol.">
        <title>The Global Catalogue of Microorganisms (GCM) 10K type strain sequencing project: providing services to taxonomists for standard genome sequencing and annotation.</title>
        <authorList>
            <consortium name="The Broad Institute Genomics Platform"/>
            <consortium name="The Broad Institute Genome Sequencing Center for Infectious Disease"/>
            <person name="Wu L."/>
            <person name="Ma J."/>
        </authorList>
    </citation>
    <scope>NUCLEOTIDE SEQUENCE [LARGE SCALE GENOMIC DNA]</scope>
    <source>
        <strain evidence="1 2">JCM 15921</strain>
    </source>
</reference>
<dbReference type="Gene3D" id="1.25.40.10">
    <property type="entry name" value="Tetratricopeptide repeat domain"/>
    <property type="match status" value="1"/>
</dbReference>
<proteinExistence type="predicted"/>
<gene>
    <name evidence="1" type="ORF">GCM10009825_13470</name>
</gene>
<dbReference type="EMBL" id="BAAAQB010000019">
    <property type="protein sequence ID" value="GAA2131719.1"/>
    <property type="molecule type" value="Genomic_DNA"/>
</dbReference>
<accession>A0ABN2YSW0</accession>
<dbReference type="RefSeq" id="WP_344363612.1">
    <property type="nucleotide sequence ID" value="NZ_BAAAQB010000019.1"/>
</dbReference>
<sequence>MTLHSASPSYAAAELRAYEHRTNHAFIQAASSAHDAAEIARSEGDMDAWWNMTFLKAENLLDAEEFETCAALASELVDGPHATTERHAKAQTYILVAKAWQGAGLLEQAADAARAAVELASAEDVETNVKARQALIAALADSGRLDDAWTECLGLADAISAEVDDQLIGKVYWVIGNVAFLCSKVPEGLEYHELAAATFSPARNLDVWAKFNKASAAMRLAADIADADTLRCIERAELATDVIGGSANDYLLIKLNRAHWNFLAGEAKAAIELLDQICAEPDKPSPQILGEACLLLGRAHSAIGNSDEAKENLLRAADHFTASGAQQRADQAREYLANEA</sequence>
<evidence type="ECO:0008006" key="3">
    <source>
        <dbReference type="Google" id="ProtNLM"/>
    </source>
</evidence>
<evidence type="ECO:0000313" key="2">
    <source>
        <dbReference type="Proteomes" id="UP001500102"/>
    </source>
</evidence>
<name>A0ABN2YSW0_9MICC</name>
<protein>
    <recommendedName>
        <fullName evidence="3">Tetratricopeptide repeat protein</fullName>
    </recommendedName>
</protein>
<dbReference type="InterPro" id="IPR011990">
    <property type="entry name" value="TPR-like_helical_dom_sf"/>
</dbReference>
<dbReference type="Proteomes" id="UP001500102">
    <property type="component" value="Unassembled WGS sequence"/>
</dbReference>
<organism evidence="1 2">
    <name type="scientific">Arthrobacter humicola</name>
    <dbReference type="NCBI Taxonomy" id="409291"/>
    <lineage>
        <taxon>Bacteria</taxon>
        <taxon>Bacillati</taxon>
        <taxon>Actinomycetota</taxon>
        <taxon>Actinomycetes</taxon>
        <taxon>Micrococcales</taxon>
        <taxon>Micrococcaceae</taxon>
        <taxon>Arthrobacter</taxon>
    </lineage>
</organism>
<keyword evidence="2" id="KW-1185">Reference proteome</keyword>
<dbReference type="SUPFAM" id="SSF48452">
    <property type="entry name" value="TPR-like"/>
    <property type="match status" value="1"/>
</dbReference>